<accession>A0A4R6YSS0</accession>
<keyword evidence="1" id="KW-0732">Signal</keyword>
<evidence type="ECO:0000313" key="2">
    <source>
        <dbReference type="EMBL" id="TDR41132.1"/>
    </source>
</evidence>
<dbReference type="AlphaFoldDB" id="A0A4R6YSS0"/>
<dbReference type="EMBL" id="SNZH01000011">
    <property type="protein sequence ID" value="TDR41132.1"/>
    <property type="molecule type" value="Genomic_DNA"/>
</dbReference>
<proteinExistence type="predicted"/>
<protein>
    <submittedName>
        <fullName evidence="2">Uncharacterized protein</fullName>
    </submittedName>
</protein>
<dbReference type="RefSeq" id="WP_133819891.1">
    <property type="nucleotide sequence ID" value="NZ_SNZH01000011.1"/>
</dbReference>
<comment type="caution">
    <text evidence="2">The sequence shown here is derived from an EMBL/GenBank/DDBJ whole genome shotgun (WGS) entry which is preliminary data.</text>
</comment>
<keyword evidence="3" id="KW-1185">Reference proteome</keyword>
<reference evidence="2 3" key="1">
    <citation type="submission" date="2019-03" db="EMBL/GenBank/DDBJ databases">
        <title>Genomic Encyclopedia of Type Strains, Phase IV (KMG-IV): sequencing the most valuable type-strain genomes for metagenomic binning, comparative biology and taxonomic classification.</title>
        <authorList>
            <person name="Goeker M."/>
        </authorList>
    </citation>
    <scope>NUCLEOTIDE SEQUENCE [LARGE SCALE GENOMIC DNA]</scope>
    <source>
        <strain evidence="2 3">DSM 21667</strain>
    </source>
</reference>
<name>A0A4R6YSS0_9GAMM</name>
<feature type="signal peptide" evidence="1">
    <location>
        <begin position="1"/>
        <end position="21"/>
    </location>
</feature>
<sequence>MRNTLFAVAAALALCSTVASARDVEFTVVNKTAGTMKALYGGPSSSGEWGSNILQGSIPTGGTLSVSIAGTSVCKYDFRYEIAGHEPLEEYGVDICAIDGEEFVIE</sequence>
<evidence type="ECO:0000313" key="3">
    <source>
        <dbReference type="Proteomes" id="UP000295293"/>
    </source>
</evidence>
<dbReference type="Proteomes" id="UP000295293">
    <property type="component" value="Unassembled WGS sequence"/>
</dbReference>
<dbReference type="OrthoDB" id="574488at2"/>
<gene>
    <name evidence="2" type="ORF">DFR29_11144</name>
</gene>
<feature type="chain" id="PRO_5020854514" evidence="1">
    <location>
        <begin position="22"/>
        <end position="106"/>
    </location>
</feature>
<evidence type="ECO:0000256" key="1">
    <source>
        <dbReference type="SAM" id="SignalP"/>
    </source>
</evidence>
<organism evidence="2 3">
    <name type="scientific">Tahibacter aquaticus</name>
    <dbReference type="NCBI Taxonomy" id="520092"/>
    <lineage>
        <taxon>Bacteria</taxon>
        <taxon>Pseudomonadati</taxon>
        <taxon>Pseudomonadota</taxon>
        <taxon>Gammaproteobacteria</taxon>
        <taxon>Lysobacterales</taxon>
        <taxon>Rhodanobacteraceae</taxon>
        <taxon>Tahibacter</taxon>
    </lineage>
</organism>